<dbReference type="GO" id="GO:0004056">
    <property type="term" value="F:argininosuccinate lyase activity"/>
    <property type="evidence" value="ECO:0007669"/>
    <property type="project" value="InterPro"/>
</dbReference>
<name>A0A0F9B6X8_9ZZZZ</name>
<comment type="caution">
    <text evidence="2">The sequence shown here is derived from an EMBL/GenBank/DDBJ whole genome shotgun (WGS) entry which is preliminary data.</text>
</comment>
<accession>A0A0F9B6X8</accession>
<gene>
    <name evidence="2" type="ORF">LCGC14_2825130</name>
</gene>
<dbReference type="InterPro" id="IPR008948">
    <property type="entry name" value="L-Aspartase-like"/>
</dbReference>
<feature type="domain" description="Fumarate lyase N-terminal" evidence="1">
    <location>
        <begin position="2"/>
        <end position="72"/>
    </location>
</feature>
<organism evidence="2">
    <name type="scientific">marine sediment metagenome</name>
    <dbReference type="NCBI Taxonomy" id="412755"/>
    <lineage>
        <taxon>unclassified sequences</taxon>
        <taxon>metagenomes</taxon>
        <taxon>ecological metagenomes</taxon>
    </lineage>
</organism>
<dbReference type="AlphaFoldDB" id="A0A0F9B6X8"/>
<dbReference type="Gene3D" id="1.10.275.10">
    <property type="entry name" value="Fumarase/aspartase (N-terminal domain)"/>
    <property type="match status" value="1"/>
</dbReference>
<dbReference type="GO" id="GO:0042450">
    <property type="term" value="P:L-arginine biosynthetic process via ornithine"/>
    <property type="evidence" value="ECO:0007669"/>
    <property type="project" value="InterPro"/>
</dbReference>
<dbReference type="InterPro" id="IPR022761">
    <property type="entry name" value="Fumarate_lyase_N"/>
</dbReference>
<dbReference type="SUPFAM" id="SSF48557">
    <property type="entry name" value="L-aspartase-like"/>
    <property type="match status" value="1"/>
</dbReference>
<reference evidence="2" key="1">
    <citation type="journal article" date="2015" name="Nature">
        <title>Complex archaea that bridge the gap between prokaryotes and eukaryotes.</title>
        <authorList>
            <person name="Spang A."/>
            <person name="Saw J.H."/>
            <person name="Jorgensen S.L."/>
            <person name="Zaremba-Niedzwiedzka K."/>
            <person name="Martijn J."/>
            <person name="Lind A.E."/>
            <person name="van Eijk R."/>
            <person name="Schleper C."/>
            <person name="Guy L."/>
            <person name="Ettema T.J."/>
        </authorList>
    </citation>
    <scope>NUCLEOTIDE SEQUENCE</scope>
</reference>
<dbReference type="InterPro" id="IPR009049">
    <property type="entry name" value="Argininosuccinate_lyase"/>
</dbReference>
<dbReference type="EMBL" id="LAZR01053656">
    <property type="protein sequence ID" value="KKK80271.1"/>
    <property type="molecule type" value="Genomic_DNA"/>
</dbReference>
<protein>
    <recommendedName>
        <fullName evidence="1">Fumarate lyase N-terminal domain-containing protein</fullName>
    </recommendedName>
</protein>
<dbReference type="PANTHER" id="PTHR43814">
    <property type="entry name" value="ARGININOSUCCINATE LYASE"/>
    <property type="match status" value="1"/>
</dbReference>
<dbReference type="GO" id="GO:0005829">
    <property type="term" value="C:cytosol"/>
    <property type="evidence" value="ECO:0007669"/>
    <property type="project" value="TreeGrafter"/>
</dbReference>
<dbReference type="InterPro" id="IPR024083">
    <property type="entry name" value="Fumarase/histidase_N"/>
</dbReference>
<sequence length="74" mass="8586">MNELNKTEQEKLIKGLDEILDLFEKGKFVIKQSDEDCHTAIENYLTKKYGDLGKKIHTGRSRNDQVLVATRLYT</sequence>
<feature type="non-terminal residue" evidence="2">
    <location>
        <position position="74"/>
    </location>
</feature>
<evidence type="ECO:0000313" key="2">
    <source>
        <dbReference type="EMBL" id="KKK80271.1"/>
    </source>
</evidence>
<evidence type="ECO:0000259" key="1">
    <source>
        <dbReference type="Pfam" id="PF00206"/>
    </source>
</evidence>
<proteinExistence type="predicted"/>
<dbReference type="Pfam" id="PF00206">
    <property type="entry name" value="Lyase_1"/>
    <property type="match status" value="1"/>
</dbReference>
<dbReference type="PANTHER" id="PTHR43814:SF1">
    <property type="entry name" value="ARGININOSUCCINATE LYASE"/>
    <property type="match status" value="1"/>
</dbReference>